<keyword evidence="3" id="KW-1003">Cell membrane</keyword>
<keyword evidence="2" id="KW-0813">Transport</keyword>
<evidence type="ECO:0000256" key="5">
    <source>
        <dbReference type="ARBA" id="ARBA00022741"/>
    </source>
</evidence>
<comment type="similarity">
    <text evidence="1">Belongs to the ABC transporter superfamily.</text>
</comment>
<dbReference type="PROSITE" id="PS00211">
    <property type="entry name" value="ABC_TRANSPORTER_1"/>
    <property type="match status" value="1"/>
</dbReference>
<evidence type="ECO:0000256" key="7">
    <source>
        <dbReference type="ARBA" id="ARBA00023136"/>
    </source>
</evidence>
<dbReference type="AlphaFoldDB" id="A0A2T0VWW2"/>
<keyword evidence="5" id="KW-0547">Nucleotide-binding</keyword>
<name>A0A2T0VWW2_9RHOB</name>
<dbReference type="InterPro" id="IPR017871">
    <property type="entry name" value="ABC_transporter-like_CS"/>
</dbReference>
<gene>
    <name evidence="9" type="ORF">CLV80_109168</name>
</gene>
<keyword evidence="10" id="KW-1185">Reference proteome</keyword>
<evidence type="ECO:0000256" key="4">
    <source>
        <dbReference type="ARBA" id="ARBA00022519"/>
    </source>
</evidence>
<feature type="domain" description="ABC transporter" evidence="8">
    <location>
        <begin position="4"/>
        <end position="234"/>
    </location>
</feature>
<evidence type="ECO:0000256" key="3">
    <source>
        <dbReference type="ARBA" id="ARBA00022475"/>
    </source>
</evidence>
<comment type="caution">
    <text evidence="9">The sequence shown here is derived from an EMBL/GenBank/DDBJ whole genome shotgun (WGS) entry which is preliminary data.</text>
</comment>
<keyword evidence="4" id="KW-0997">Cell inner membrane</keyword>
<dbReference type="PANTHER" id="PTHR43875">
    <property type="entry name" value="MALTODEXTRIN IMPORT ATP-BINDING PROTEIN MSMX"/>
    <property type="match status" value="1"/>
</dbReference>
<keyword evidence="7" id="KW-0472">Membrane</keyword>
<dbReference type="Proteomes" id="UP000238007">
    <property type="component" value="Unassembled WGS sequence"/>
</dbReference>
<dbReference type="Pfam" id="PF00005">
    <property type="entry name" value="ABC_tran"/>
    <property type="match status" value="1"/>
</dbReference>
<dbReference type="FunFam" id="3.40.50.300:FF:000042">
    <property type="entry name" value="Maltose/maltodextrin ABC transporter, ATP-binding protein"/>
    <property type="match status" value="1"/>
</dbReference>
<evidence type="ECO:0000256" key="6">
    <source>
        <dbReference type="ARBA" id="ARBA00022840"/>
    </source>
</evidence>
<dbReference type="InterPro" id="IPR047641">
    <property type="entry name" value="ABC_transpr_MalK/UgpC-like"/>
</dbReference>
<dbReference type="GO" id="GO:0055052">
    <property type="term" value="C:ATP-binding cassette (ABC) transporter complex, substrate-binding subunit-containing"/>
    <property type="evidence" value="ECO:0007669"/>
    <property type="project" value="TreeGrafter"/>
</dbReference>
<dbReference type="EMBL" id="PVTP01000009">
    <property type="protein sequence ID" value="PRY76368.1"/>
    <property type="molecule type" value="Genomic_DNA"/>
</dbReference>
<dbReference type="InterPro" id="IPR027417">
    <property type="entry name" value="P-loop_NTPase"/>
</dbReference>
<dbReference type="GO" id="GO:1990060">
    <property type="term" value="C:maltose transport complex"/>
    <property type="evidence" value="ECO:0007669"/>
    <property type="project" value="TreeGrafter"/>
</dbReference>
<keyword evidence="6 9" id="KW-0067">ATP-binding</keyword>
<dbReference type="SUPFAM" id="SSF52540">
    <property type="entry name" value="P-loop containing nucleoside triphosphate hydrolases"/>
    <property type="match status" value="1"/>
</dbReference>
<sequence>MTGVTLNNVIKKYGDVQVIHGVDLEIEDGEFCVFVGPSGCGKSTLLRMVAGLEETTSGKIEIGDRDVTRMEPADRGVAMVFQTYALYPHMTVKQNMGFGLKMNGYPKAEIEAKVAEASRILKLDDYLKRKPAALSGGQRQRVSIGRAIVRGPEVFLFDEPLSNLDAELRVEMRVEIARLHKEIGATMIYVTHDQVEAMTLADKIVVLRAGKIEQVGAPLDLYRDPDNKFVAGFIGSPSMNFLSGTVTNGQVQIPSLDRTIEVPMNLPAEGTNIWVGIRPEHCRAVKGGAQKVELSEALGGVSYTHILTNNGEKIVIEERGLERMKEGETVTLEFEANDVMLFDAQTELRLR</sequence>
<accession>A0A2T0VWW2</accession>
<evidence type="ECO:0000313" key="10">
    <source>
        <dbReference type="Proteomes" id="UP000238007"/>
    </source>
</evidence>
<evidence type="ECO:0000256" key="2">
    <source>
        <dbReference type="ARBA" id="ARBA00022448"/>
    </source>
</evidence>
<evidence type="ECO:0000313" key="9">
    <source>
        <dbReference type="EMBL" id="PRY76368.1"/>
    </source>
</evidence>
<dbReference type="InterPro" id="IPR012340">
    <property type="entry name" value="NA-bd_OB-fold"/>
</dbReference>
<dbReference type="NCBIfam" id="NF008653">
    <property type="entry name" value="PRK11650.1"/>
    <property type="match status" value="1"/>
</dbReference>
<dbReference type="InterPro" id="IPR003593">
    <property type="entry name" value="AAA+_ATPase"/>
</dbReference>
<dbReference type="InterPro" id="IPR040582">
    <property type="entry name" value="OB_MalK-like"/>
</dbReference>
<dbReference type="InterPro" id="IPR008995">
    <property type="entry name" value="Mo/tungstate-bd_C_term_dom"/>
</dbReference>
<reference evidence="9 10" key="1">
    <citation type="submission" date="2018-03" db="EMBL/GenBank/DDBJ databases">
        <title>Genomic Encyclopedia of Archaeal and Bacterial Type Strains, Phase II (KMG-II): from individual species to whole genera.</title>
        <authorList>
            <person name="Goeker M."/>
        </authorList>
    </citation>
    <scope>NUCLEOTIDE SEQUENCE [LARGE SCALE GENOMIC DNA]</scope>
    <source>
        <strain evidence="9 10">DSM 101533</strain>
    </source>
</reference>
<dbReference type="PROSITE" id="PS50893">
    <property type="entry name" value="ABC_TRANSPORTER_2"/>
    <property type="match status" value="1"/>
</dbReference>
<evidence type="ECO:0000259" key="8">
    <source>
        <dbReference type="PROSITE" id="PS50893"/>
    </source>
</evidence>
<protein>
    <submittedName>
        <fullName evidence="9">Lactose/L-arabinose transport system ATP-binding protein</fullName>
    </submittedName>
</protein>
<evidence type="ECO:0000256" key="1">
    <source>
        <dbReference type="ARBA" id="ARBA00005417"/>
    </source>
</evidence>
<dbReference type="Gene3D" id="2.40.50.140">
    <property type="entry name" value="Nucleic acid-binding proteins"/>
    <property type="match status" value="1"/>
</dbReference>
<dbReference type="Gene3D" id="3.40.50.300">
    <property type="entry name" value="P-loop containing nucleotide triphosphate hydrolases"/>
    <property type="match status" value="1"/>
</dbReference>
<dbReference type="InterPro" id="IPR015855">
    <property type="entry name" value="ABC_transpr_MalK-like"/>
</dbReference>
<dbReference type="OrthoDB" id="9802264at2"/>
<dbReference type="Gene3D" id="2.40.50.100">
    <property type="match status" value="1"/>
</dbReference>
<organism evidence="9 10">
    <name type="scientific">Yoonia maritima</name>
    <dbReference type="NCBI Taxonomy" id="1435347"/>
    <lineage>
        <taxon>Bacteria</taxon>
        <taxon>Pseudomonadati</taxon>
        <taxon>Pseudomonadota</taxon>
        <taxon>Alphaproteobacteria</taxon>
        <taxon>Rhodobacterales</taxon>
        <taxon>Paracoccaceae</taxon>
        <taxon>Yoonia</taxon>
    </lineage>
</organism>
<proteinExistence type="inferred from homology"/>
<dbReference type="PANTHER" id="PTHR43875:SF3">
    <property type="entry name" value="MALTOSE_MALTODEXTRIN IMPORT ATP-BINDING PROTEIN MALK"/>
    <property type="match status" value="1"/>
</dbReference>
<dbReference type="GO" id="GO:0016887">
    <property type="term" value="F:ATP hydrolysis activity"/>
    <property type="evidence" value="ECO:0007669"/>
    <property type="project" value="InterPro"/>
</dbReference>
<dbReference type="SUPFAM" id="SSF50331">
    <property type="entry name" value="MOP-like"/>
    <property type="match status" value="1"/>
</dbReference>
<dbReference type="Pfam" id="PF17912">
    <property type="entry name" value="OB_MalK"/>
    <property type="match status" value="1"/>
</dbReference>
<dbReference type="InterPro" id="IPR003439">
    <property type="entry name" value="ABC_transporter-like_ATP-bd"/>
</dbReference>
<dbReference type="SMART" id="SM00382">
    <property type="entry name" value="AAA"/>
    <property type="match status" value="1"/>
</dbReference>
<dbReference type="CDD" id="cd03301">
    <property type="entry name" value="ABC_MalK_N"/>
    <property type="match status" value="1"/>
</dbReference>
<dbReference type="GO" id="GO:0015423">
    <property type="term" value="F:ABC-type maltose transporter activity"/>
    <property type="evidence" value="ECO:0007669"/>
    <property type="project" value="TreeGrafter"/>
</dbReference>
<dbReference type="GO" id="GO:0005524">
    <property type="term" value="F:ATP binding"/>
    <property type="evidence" value="ECO:0007669"/>
    <property type="project" value="UniProtKB-KW"/>
</dbReference>
<dbReference type="RefSeq" id="WP_106358470.1">
    <property type="nucleotide sequence ID" value="NZ_PVTP01000009.1"/>
</dbReference>